<feature type="domain" description="CSC1/OSCA1-like N-terminal transmembrane" evidence="2">
    <location>
        <begin position="84"/>
        <end position="175"/>
    </location>
</feature>
<keyword evidence="1" id="KW-1133">Transmembrane helix</keyword>
<dbReference type="PANTHER" id="PTHR13018">
    <property type="entry name" value="PROBABLE MEMBRANE PROTEIN DUF221-RELATED"/>
    <property type="match status" value="1"/>
</dbReference>
<dbReference type="PIR" id="S51580">
    <property type="entry name" value="S47139"/>
</dbReference>
<reference evidence="3" key="1">
    <citation type="journal article" date="1994" name="Mol. Gen. Genet.">
        <title>Gene density and organization in a small region of the Arabidopsis thaliana genome.</title>
        <authorList>
            <person name="le Guen L."/>
            <person name="Thomas M."/>
            <person name="Kreis M."/>
        </authorList>
    </citation>
    <scope>NUCLEOTIDE SEQUENCE</scope>
</reference>
<dbReference type="PANTHER" id="PTHR13018:SF109">
    <property type="entry name" value="CSC1-LIKE PROTEIN HYP1"/>
    <property type="match status" value="1"/>
</dbReference>
<evidence type="ECO:0000313" key="3">
    <source>
        <dbReference type="EMBL" id="CAA56144.1"/>
    </source>
</evidence>
<dbReference type="ExpressionAtlas" id="Q39074">
    <property type="expression patterns" value="baseline and differential"/>
</dbReference>
<name>Q39074_ARATH</name>
<dbReference type="AlphaFoldDB" id="Q39074"/>
<keyword evidence="1" id="KW-0472">Membrane</keyword>
<dbReference type="Pfam" id="PF13967">
    <property type="entry name" value="RSN1_TM"/>
    <property type="match status" value="1"/>
</dbReference>
<proteinExistence type="predicted"/>
<dbReference type="InterPro" id="IPR032880">
    <property type="entry name" value="CSC1/OSCA1-like_N"/>
</dbReference>
<dbReference type="EMBL" id="X79707">
    <property type="protein sequence ID" value="CAA56144.1"/>
    <property type="molecule type" value="Genomic_DNA"/>
</dbReference>
<keyword evidence="1" id="KW-0812">Transmembrane</keyword>
<dbReference type="GO" id="GO:0005227">
    <property type="term" value="F:calcium-activated cation channel activity"/>
    <property type="evidence" value="ECO:0007669"/>
    <property type="project" value="InterPro"/>
</dbReference>
<organism evidence="3">
    <name type="scientific">Arabidopsis thaliana</name>
    <name type="common">Mouse-ear cress</name>
    <dbReference type="NCBI Taxonomy" id="3702"/>
    <lineage>
        <taxon>Eukaryota</taxon>
        <taxon>Viridiplantae</taxon>
        <taxon>Streptophyta</taxon>
        <taxon>Embryophyta</taxon>
        <taxon>Tracheophyta</taxon>
        <taxon>Spermatophyta</taxon>
        <taxon>Magnoliopsida</taxon>
        <taxon>eudicotyledons</taxon>
        <taxon>Gunneridae</taxon>
        <taxon>Pentapetalae</taxon>
        <taxon>rosids</taxon>
        <taxon>malvids</taxon>
        <taxon>Brassicales</taxon>
        <taxon>Brassicaceae</taxon>
        <taxon>Camelineae</taxon>
        <taxon>Arabidopsis</taxon>
    </lineage>
</organism>
<evidence type="ECO:0000259" key="2">
    <source>
        <dbReference type="Pfam" id="PF13967"/>
    </source>
</evidence>
<protein>
    <submittedName>
        <fullName evidence="3">ATCYS1, ORF1, ATHYP1 and AKIN10 genes</fullName>
    </submittedName>
</protein>
<dbReference type="InterPro" id="IPR045122">
    <property type="entry name" value="Csc1-like"/>
</dbReference>
<feature type="transmembrane region" description="Helical" evidence="1">
    <location>
        <begin position="43"/>
        <end position="65"/>
    </location>
</feature>
<accession>Q39074</accession>
<sequence>MYFGKFVSCFLFDPDQKTLCRLILGLSVPYHHSTLHVLLNCKFLSFLCVNLHISDIFFVLLPNFADSWQASLGLSEFGVMLLSALLTSVGINLGLCFLFFTLYSILRKQPSNVTVYGPRLVKKDGKSQQSNEFNLERLLPTAGWVKRALEPTNDEILSNLGLDALVFTRVFVFRLIDSLSICFKFDFFFVKLQCFFVWQHKSV</sequence>
<evidence type="ECO:0000256" key="1">
    <source>
        <dbReference type="SAM" id="Phobius"/>
    </source>
</evidence>
<feature type="transmembrane region" description="Helical" evidence="1">
    <location>
        <begin position="77"/>
        <end position="103"/>
    </location>
</feature>